<dbReference type="AlphaFoldDB" id="A0A0B2VWU0"/>
<reference evidence="9 10" key="1">
    <citation type="submission" date="2014-11" db="EMBL/GenBank/DDBJ databases">
        <title>Genetic blueprint of the zoonotic pathogen Toxocara canis.</title>
        <authorList>
            <person name="Zhu X.-Q."/>
            <person name="Korhonen P.K."/>
            <person name="Cai H."/>
            <person name="Young N.D."/>
            <person name="Nejsum P."/>
            <person name="von Samson-Himmelstjerna G."/>
            <person name="Boag P.R."/>
            <person name="Tan P."/>
            <person name="Li Q."/>
            <person name="Min J."/>
            <person name="Yang Y."/>
            <person name="Wang X."/>
            <person name="Fang X."/>
            <person name="Hall R.S."/>
            <person name="Hofmann A."/>
            <person name="Sternberg P.W."/>
            <person name="Jex A.R."/>
            <person name="Gasser R.B."/>
        </authorList>
    </citation>
    <scope>NUCLEOTIDE SEQUENCE [LARGE SCALE GENOMIC DNA]</scope>
    <source>
        <strain evidence="9">PN_DK_2014</strain>
    </source>
</reference>
<dbReference type="STRING" id="6265.A0A0B2VWU0"/>
<keyword evidence="10" id="KW-1185">Reference proteome</keyword>
<feature type="transmembrane region" description="Helical" evidence="8">
    <location>
        <begin position="12"/>
        <end position="32"/>
    </location>
</feature>
<dbReference type="Proteomes" id="UP000031036">
    <property type="component" value="Unassembled WGS sequence"/>
</dbReference>
<dbReference type="EMBL" id="JPKZ01000731">
    <property type="protein sequence ID" value="KHN85777.1"/>
    <property type="molecule type" value="Genomic_DNA"/>
</dbReference>
<evidence type="ECO:0000256" key="5">
    <source>
        <dbReference type="ARBA" id="ARBA00034848"/>
    </source>
</evidence>
<evidence type="ECO:0000256" key="4">
    <source>
        <dbReference type="ARBA" id="ARBA00034725"/>
    </source>
</evidence>
<keyword evidence="8" id="KW-0472">Membrane</keyword>
<dbReference type="GO" id="GO:0004177">
    <property type="term" value="F:aminopeptidase activity"/>
    <property type="evidence" value="ECO:0007669"/>
    <property type="project" value="UniProtKB-KW"/>
</dbReference>
<organism evidence="9 10">
    <name type="scientific">Toxocara canis</name>
    <name type="common">Canine roundworm</name>
    <dbReference type="NCBI Taxonomy" id="6265"/>
    <lineage>
        <taxon>Eukaryota</taxon>
        <taxon>Metazoa</taxon>
        <taxon>Ecdysozoa</taxon>
        <taxon>Nematoda</taxon>
        <taxon>Chromadorea</taxon>
        <taxon>Rhabditida</taxon>
        <taxon>Spirurina</taxon>
        <taxon>Ascaridomorpha</taxon>
        <taxon>Ascaridoidea</taxon>
        <taxon>Toxocaridae</taxon>
        <taxon>Toxocara</taxon>
    </lineage>
</organism>
<keyword evidence="1" id="KW-0031">Aminopeptidase</keyword>
<dbReference type="InterPro" id="IPR040043">
    <property type="entry name" value="ACTMAP"/>
</dbReference>
<keyword evidence="8" id="KW-1133">Transmembrane helix</keyword>
<gene>
    <name evidence="9" type="ORF">Tcan_12625</name>
</gene>
<dbReference type="Pfam" id="PF21646">
    <property type="entry name" value="ACTMAP-like_C"/>
    <property type="match status" value="1"/>
</dbReference>
<sequence>MFFIGPAKQRFLVGSYGCFCVGIINLWILRLMTPTISAVLENRVSCVLDKFSTEEHRCGAIAFLRNVKPLLQNGPQCGLVALQMAASSLGLPMIGIEQIHRLAKEKGFTNRGEMFSVEWLNELALAIWPTLQGTIRDMPTAEELSELLKNECAVLVPYDCDKNNEPVIRNGNTAHWCIVVGYLCCDLNESELVWSKQKPTCFDNMYVFCLHGKSRHFALWKYADLFESNANLNEIGEKRRTDGEIYILPCEGFAALKRKCLILHL</sequence>
<dbReference type="OMA" id="MCLEHFG"/>
<comment type="catalytic activity">
    <reaction evidence="7">
        <text>N-terminal N(alpha)-acetyl-L-cysteinyl-L-aspartyl-[protein] + H2O = N-terminal L-aspartyl-[protein] + N-acetyl-L-cysteine</text>
        <dbReference type="Rhea" id="RHEA:74579"/>
        <dbReference type="Rhea" id="RHEA-COMP:12669"/>
        <dbReference type="Rhea" id="RHEA-COMP:18395"/>
        <dbReference type="ChEBI" id="CHEBI:15377"/>
        <dbReference type="ChEBI" id="CHEBI:64720"/>
        <dbReference type="ChEBI" id="CHEBI:78236"/>
        <dbReference type="ChEBI" id="CHEBI:193599"/>
    </reaction>
    <physiologicalReaction direction="left-to-right" evidence="7">
        <dbReference type="Rhea" id="RHEA:74580"/>
    </physiologicalReaction>
</comment>
<name>A0A0B2VWU0_TOXCA</name>
<keyword evidence="3" id="KW-0378">Hydrolase</keyword>
<evidence type="ECO:0000256" key="7">
    <source>
        <dbReference type="ARBA" id="ARBA00049041"/>
    </source>
</evidence>
<evidence type="ECO:0000256" key="1">
    <source>
        <dbReference type="ARBA" id="ARBA00022438"/>
    </source>
</evidence>
<proteinExistence type="inferred from homology"/>
<evidence type="ECO:0000313" key="9">
    <source>
        <dbReference type="EMBL" id="KHN85777.1"/>
    </source>
</evidence>
<evidence type="ECO:0000256" key="6">
    <source>
        <dbReference type="ARBA" id="ARBA00034908"/>
    </source>
</evidence>
<comment type="caution">
    <text evidence="9">The sequence shown here is derived from an EMBL/GenBank/DDBJ whole genome shotgun (WGS) entry which is preliminary data.</text>
</comment>
<dbReference type="GO" id="GO:0006508">
    <property type="term" value="P:proteolysis"/>
    <property type="evidence" value="ECO:0007669"/>
    <property type="project" value="UniProtKB-KW"/>
</dbReference>
<evidence type="ECO:0000256" key="8">
    <source>
        <dbReference type="SAM" id="Phobius"/>
    </source>
</evidence>
<keyword evidence="2" id="KW-0645">Protease</keyword>
<dbReference type="OrthoDB" id="198816at2759"/>
<accession>A0A0B2VWU0</accession>
<protein>
    <recommendedName>
        <fullName evidence="5">Actin maturation protease</fullName>
    </recommendedName>
    <alternativeName>
        <fullName evidence="6">Actin aminopeptidase ACTMAP</fullName>
    </alternativeName>
</protein>
<evidence type="ECO:0000313" key="10">
    <source>
        <dbReference type="Proteomes" id="UP000031036"/>
    </source>
</evidence>
<evidence type="ECO:0000256" key="3">
    <source>
        <dbReference type="ARBA" id="ARBA00022801"/>
    </source>
</evidence>
<dbReference type="PANTHER" id="PTHR28631">
    <property type="entry name" value="UPF0692 PROTEIN C19ORF54"/>
    <property type="match status" value="1"/>
</dbReference>
<keyword evidence="8" id="KW-0812">Transmembrane</keyword>
<dbReference type="PANTHER" id="PTHR28631:SF1">
    <property type="entry name" value="ACTIN MATURATION PROTEASE"/>
    <property type="match status" value="1"/>
</dbReference>
<evidence type="ECO:0000256" key="2">
    <source>
        <dbReference type="ARBA" id="ARBA00022670"/>
    </source>
</evidence>
<comment type="similarity">
    <text evidence="4">Belongs to the ACTMAP family.</text>
</comment>